<keyword evidence="2" id="KW-1185">Reference proteome</keyword>
<evidence type="ECO:0000313" key="1">
    <source>
        <dbReference type="EMBL" id="SEQ86546.1"/>
    </source>
</evidence>
<accession>A0A1H9JI84</accession>
<reference evidence="2" key="1">
    <citation type="submission" date="2016-10" db="EMBL/GenBank/DDBJ databases">
        <authorList>
            <person name="Varghese N."/>
            <person name="Submissions S."/>
        </authorList>
    </citation>
    <scope>NUCLEOTIDE SEQUENCE [LARGE SCALE GENOMIC DNA]</scope>
    <source>
        <strain evidence="2">CGMCC 4.6856</strain>
    </source>
</reference>
<sequence length="400" mass="42701">MTALVERVDAVVEASAGVLRLEPAWVARSFLPPGRRLGLDEDAYDVGLRGAICERWLASTTPADNAVPHPDEGLSAVVTPDGSRLLLADLVRDAPALVLGEAYAATHPGGLGRLAKIFDYGARLPFHVHPPQTYAARVGRHQKDEAYHFLPGVDQGAHPETFLGVQPRIARGPREDALLPHLVAWDSDRVLTTSQAYLQVPGEGFMVPSGVLHGPGTALTLELQEDSDVLSMFQALNAGRIIDKDQLLYKDVAPDDRAALAERAPLAFVDWARNGDPDLFDRAHLVPLRHPASSAGVRRDWVFYGSARFSGQRLVLSPGSTTTVTEPGAYSLFAWTGSVSWGGAELVGGRPGQDEALVVHATATAGVEVTSTGTEEATVYLFSGPDLHPEAVALGAGWAR</sequence>
<dbReference type="InterPro" id="IPR014710">
    <property type="entry name" value="RmlC-like_jellyroll"/>
</dbReference>
<evidence type="ECO:0008006" key="3">
    <source>
        <dbReference type="Google" id="ProtNLM"/>
    </source>
</evidence>
<proteinExistence type="predicted"/>
<evidence type="ECO:0000313" key="2">
    <source>
        <dbReference type="Proteomes" id="UP000198504"/>
    </source>
</evidence>
<dbReference type="EMBL" id="FOFA01000006">
    <property type="protein sequence ID" value="SEQ86546.1"/>
    <property type="molecule type" value="Genomic_DNA"/>
</dbReference>
<protein>
    <recommendedName>
        <fullName evidence="3">Mannose-6-phosphate isomerase</fullName>
    </recommendedName>
</protein>
<dbReference type="Proteomes" id="UP000198504">
    <property type="component" value="Unassembled WGS sequence"/>
</dbReference>
<gene>
    <name evidence="1" type="ORF">SAMN05421756_106220</name>
</gene>
<dbReference type="InterPro" id="IPR011051">
    <property type="entry name" value="RmlC_Cupin_sf"/>
</dbReference>
<name>A0A1H9JI84_9ACTN</name>
<dbReference type="SUPFAM" id="SSF51182">
    <property type="entry name" value="RmlC-like cupins"/>
    <property type="match status" value="1"/>
</dbReference>
<dbReference type="Gene3D" id="2.60.120.10">
    <property type="entry name" value="Jelly Rolls"/>
    <property type="match status" value="1"/>
</dbReference>
<dbReference type="AlphaFoldDB" id="A0A1H9JI84"/>
<dbReference type="RefSeq" id="WP_091182375.1">
    <property type="nucleotide sequence ID" value="NZ_FOFA01000006.1"/>
</dbReference>
<dbReference type="OrthoDB" id="9808275at2"/>
<organism evidence="1 2">
    <name type="scientific">Microlunatus flavus</name>
    <dbReference type="NCBI Taxonomy" id="1036181"/>
    <lineage>
        <taxon>Bacteria</taxon>
        <taxon>Bacillati</taxon>
        <taxon>Actinomycetota</taxon>
        <taxon>Actinomycetes</taxon>
        <taxon>Propionibacteriales</taxon>
        <taxon>Propionibacteriaceae</taxon>
        <taxon>Microlunatus</taxon>
    </lineage>
</organism>
<dbReference type="STRING" id="1036181.SAMN05421756_106220"/>